<dbReference type="InterPro" id="IPR036291">
    <property type="entry name" value="NAD(P)-bd_dom_sf"/>
</dbReference>
<dbReference type="SUPFAM" id="SSF51735">
    <property type="entry name" value="NAD(P)-binding Rossmann-fold domains"/>
    <property type="match status" value="1"/>
</dbReference>
<evidence type="ECO:0000256" key="1">
    <source>
        <dbReference type="RuleBase" id="RU000363"/>
    </source>
</evidence>
<accession>A0A3A8B6F0</accession>
<proteinExistence type="inferred from homology"/>
<dbReference type="CDD" id="cd05325">
    <property type="entry name" value="carb_red_sniffer_like_SDR_c"/>
    <property type="match status" value="1"/>
</dbReference>
<dbReference type="Pfam" id="PF00106">
    <property type="entry name" value="adh_short"/>
    <property type="match status" value="1"/>
</dbReference>
<reference evidence="2 3" key="1">
    <citation type="submission" date="2018-09" db="EMBL/GenBank/DDBJ databases">
        <title>Roseovarius spongiae sp. nov., isolated from a marine sponge.</title>
        <authorList>
            <person name="Zhuang L."/>
            <person name="Luo L."/>
        </authorList>
    </citation>
    <scope>NUCLEOTIDE SEQUENCE [LARGE SCALE GENOMIC DNA]</scope>
    <source>
        <strain evidence="2 3">HN-E21</strain>
    </source>
</reference>
<protein>
    <submittedName>
        <fullName evidence="2">SDR family oxidoreductase</fullName>
    </submittedName>
</protein>
<keyword evidence="3" id="KW-1185">Reference proteome</keyword>
<dbReference type="RefSeq" id="WP_121163794.1">
    <property type="nucleotide sequence ID" value="NZ_RAPE01000001.1"/>
</dbReference>
<sequence length="214" mass="22506">MHVVITGANRGIGKEIAARFVERGDEVTGTARDEGGLAPLDVSDPASVTAFAESLGERPVDLLVCNAGVYLDKGESIQTGYAPDLWARTFAVNVTGVFLTVQALLPHLRRAERPKIAILSSVMASDAHASGGSYVYRASKAAVLNLGRNLAVDLRDAHIAVGVYHPGWVRTEMGGGGAAIEPAEAASGLVMQFDALNIAMTGAFLTWDGRVLDF</sequence>
<comment type="similarity">
    <text evidence="1">Belongs to the short-chain dehydrogenases/reductases (SDR) family.</text>
</comment>
<dbReference type="Proteomes" id="UP000281128">
    <property type="component" value="Unassembled WGS sequence"/>
</dbReference>
<name>A0A3A8B6F0_9RHOB</name>
<evidence type="ECO:0000313" key="3">
    <source>
        <dbReference type="Proteomes" id="UP000281128"/>
    </source>
</evidence>
<organism evidence="2 3">
    <name type="scientific">Roseovarius spongiae</name>
    <dbReference type="NCBI Taxonomy" id="2320272"/>
    <lineage>
        <taxon>Bacteria</taxon>
        <taxon>Pseudomonadati</taxon>
        <taxon>Pseudomonadota</taxon>
        <taxon>Alphaproteobacteria</taxon>
        <taxon>Rhodobacterales</taxon>
        <taxon>Roseobacteraceae</taxon>
        <taxon>Roseovarius</taxon>
    </lineage>
</organism>
<dbReference type="EMBL" id="RAPE01000001">
    <property type="protein sequence ID" value="RKF16615.1"/>
    <property type="molecule type" value="Genomic_DNA"/>
</dbReference>
<evidence type="ECO:0000313" key="2">
    <source>
        <dbReference type="EMBL" id="RKF16615.1"/>
    </source>
</evidence>
<gene>
    <name evidence="2" type="ORF">D6850_03450</name>
</gene>
<dbReference type="AlphaFoldDB" id="A0A3A8B6F0"/>
<dbReference type="InterPro" id="IPR052184">
    <property type="entry name" value="SDR_enzymes"/>
</dbReference>
<dbReference type="GO" id="GO:0016616">
    <property type="term" value="F:oxidoreductase activity, acting on the CH-OH group of donors, NAD or NADP as acceptor"/>
    <property type="evidence" value="ECO:0007669"/>
    <property type="project" value="TreeGrafter"/>
</dbReference>
<dbReference type="PANTHER" id="PTHR45458">
    <property type="entry name" value="SHORT-CHAIN DEHYDROGENASE/REDUCTASE SDR"/>
    <property type="match status" value="1"/>
</dbReference>
<dbReference type="PRINTS" id="PR00081">
    <property type="entry name" value="GDHRDH"/>
</dbReference>
<dbReference type="OrthoDB" id="9785826at2"/>
<dbReference type="PRINTS" id="PR00080">
    <property type="entry name" value="SDRFAMILY"/>
</dbReference>
<comment type="caution">
    <text evidence="2">The sequence shown here is derived from an EMBL/GenBank/DDBJ whole genome shotgun (WGS) entry which is preliminary data.</text>
</comment>
<dbReference type="Gene3D" id="3.40.50.720">
    <property type="entry name" value="NAD(P)-binding Rossmann-like Domain"/>
    <property type="match status" value="1"/>
</dbReference>
<dbReference type="InterPro" id="IPR002347">
    <property type="entry name" value="SDR_fam"/>
</dbReference>
<dbReference type="PANTHER" id="PTHR45458:SF1">
    <property type="entry name" value="SHORT CHAIN DEHYDROGENASE"/>
    <property type="match status" value="1"/>
</dbReference>